<evidence type="ECO:0000313" key="15">
    <source>
        <dbReference type="Proteomes" id="UP001152622"/>
    </source>
</evidence>
<dbReference type="Gene3D" id="2.60.40.10">
    <property type="entry name" value="Immunoglobulins"/>
    <property type="match status" value="6"/>
</dbReference>
<keyword evidence="7 11" id="KW-0472">Membrane</keyword>
<keyword evidence="5" id="KW-0677">Repeat</keyword>
<protein>
    <recommendedName>
        <fullName evidence="13">Fibronectin type-III domain-containing protein</fullName>
    </recommendedName>
</protein>
<keyword evidence="3 11" id="KW-0812">Transmembrane</keyword>
<dbReference type="OrthoDB" id="9934532at2759"/>
<comment type="subcellular location">
    <subcellularLocation>
        <location evidence="1">Membrane</location>
        <topology evidence="1">Single-pass type I membrane protein</topology>
    </subcellularLocation>
</comment>
<feature type="compositionally biased region" description="Basic and acidic residues" evidence="10">
    <location>
        <begin position="668"/>
        <end position="678"/>
    </location>
</feature>
<dbReference type="InterPro" id="IPR010457">
    <property type="entry name" value="IgC2-like_lig-bd"/>
</dbReference>
<feature type="transmembrane region" description="Helical" evidence="11">
    <location>
        <begin position="580"/>
        <end position="600"/>
    </location>
</feature>
<evidence type="ECO:0000256" key="11">
    <source>
        <dbReference type="SAM" id="Phobius"/>
    </source>
</evidence>
<keyword evidence="6 11" id="KW-1133">Transmembrane helix</keyword>
<dbReference type="SMART" id="SM00060">
    <property type="entry name" value="FN3"/>
    <property type="match status" value="3"/>
</dbReference>
<feature type="domain" description="Fibronectin type-III" evidence="13">
    <location>
        <begin position="218"/>
        <end position="317"/>
    </location>
</feature>
<dbReference type="EMBL" id="JAINUF010000017">
    <property type="protein sequence ID" value="KAJ8339608.1"/>
    <property type="molecule type" value="Genomic_DNA"/>
</dbReference>
<feature type="region of interest" description="Disordered" evidence="10">
    <location>
        <begin position="718"/>
        <end position="833"/>
    </location>
</feature>
<feature type="domain" description="Fibronectin type-III" evidence="13">
    <location>
        <begin position="478"/>
        <end position="572"/>
    </location>
</feature>
<dbReference type="PANTHER" id="PTHR48423:SF1">
    <property type="entry name" value="INTERLEUKIN-27 RECEPTOR SUBUNIT ALPHA"/>
    <property type="match status" value="1"/>
</dbReference>
<evidence type="ECO:0000256" key="4">
    <source>
        <dbReference type="ARBA" id="ARBA00022729"/>
    </source>
</evidence>
<evidence type="ECO:0000256" key="5">
    <source>
        <dbReference type="ARBA" id="ARBA00022737"/>
    </source>
</evidence>
<dbReference type="PANTHER" id="PTHR48423">
    <property type="entry name" value="INTERLEUKIN-27 RECEPTOR SUBUNIT ALPHA"/>
    <property type="match status" value="1"/>
</dbReference>
<feature type="compositionally biased region" description="Low complexity" evidence="10">
    <location>
        <begin position="753"/>
        <end position="763"/>
    </location>
</feature>
<evidence type="ECO:0000256" key="8">
    <source>
        <dbReference type="ARBA" id="ARBA00023170"/>
    </source>
</evidence>
<evidence type="ECO:0000256" key="9">
    <source>
        <dbReference type="ARBA" id="ARBA00023180"/>
    </source>
</evidence>
<keyword evidence="9" id="KW-0325">Glycoprotein</keyword>
<keyword evidence="15" id="KW-1185">Reference proteome</keyword>
<dbReference type="InterPro" id="IPR003961">
    <property type="entry name" value="FN3_dom"/>
</dbReference>
<dbReference type="AlphaFoldDB" id="A0A9Q1EIU3"/>
<dbReference type="PROSITE" id="PS50853">
    <property type="entry name" value="FN3"/>
    <property type="match status" value="2"/>
</dbReference>
<dbReference type="GO" id="GO:0005886">
    <property type="term" value="C:plasma membrane"/>
    <property type="evidence" value="ECO:0007669"/>
    <property type="project" value="UniProtKB-ARBA"/>
</dbReference>
<evidence type="ECO:0000256" key="7">
    <source>
        <dbReference type="ARBA" id="ARBA00023136"/>
    </source>
</evidence>
<evidence type="ECO:0000256" key="1">
    <source>
        <dbReference type="ARBA" id="ARBA00004479"/>
    </source>
</evidence>
<dbReference type="CDD" id="cd00063">
    <property type="entry name" value="FN3"/>
    <property type="match status" value="2"/>
</dbReference>
<organism evidence="14 15">
    <name type="scientific">Synaphobranchus kaupii</name>
    <name type="common">Kaup's arrowtooth eel</name>
    <dbReference type="NCBI Taxonomy" id="118154"/>
    <lineage>
        <taxon>Eukaryota</taxon>
        <taxon>Metazoa</taxon>
        <taxon>Chordata</taxon>
        <taxon>Craniata</taxon>
        <taxon>Vertebrata</taxon>
        <taxon>Euteleostomi</taxon>
        <taxon>Actinopterygii</taxon>
        <taxon>Neopterygii</taxon>
        <taxon>Teleostei</taxon>
        <taxon>Anguilliformes</taxon>
        <taxon>Synaphobranchidae</taxon>
        <taxon>Synaphobranchus</taxon>
    </lineage>
</organism>
<reference evidence="14" key="1">
    <citation type="journal article" date="2023" name="Science">
        <title>Genome structures resolve the early diversification of teleost fishes.</title>
        <authorList>
            <person name="Parey E."/>
            <person name="Louis A."/>
            <person name="Montfort J."/>
            <person name="Bouchez O."/>
            <person name="Roques C."/>
            <person name="Iampietro C."/>
            <person name="Lluch J."/>
            <person name="Castinel A."/>
            <person name="Donnadieu C."/>
            <person name="Desvignes T."/>
            <person name="Floi Bucao C."/>
            <person name="Jouanno E."/>
            <person name="Wen M."/>
            <person name="Mejri S."/>
            <person name="Dirks R."/>
            <person name="Jansen H."/>
            <person name="Henkel C."/>
            <person name="Chen W.J."/>
            <person name="Zahm M."/>
            <person name="Cabau C."/>
            <person name="Klopp C."/>
            <person name="Thompson A.W."/>
            <person name="Robinson-Rechavi M."/>
            <person name="Braasch I."/>
            <person name="Lecointre G."/>
            <person name="Bobe J."/>
            <person name="Postlethwait J.H."/>
            <person name="Berthelot C."/>
            <person name="Roest Crollius H."/>
            <person name="Guiguen Y."/>
        </authorList>
    </citation>
    <scope>NUCLEOTIDE SEQUENCE</scope>
    <source>
        <strain evidence="14">WJC10195</strain>
    </source>
</reference>
<feature type="signal peptide" evidence="12">
    <location>
        <begin position="1"/>
        <end position="19"/>
    </location>
</feature>
<comment type="similarity">
    <text evidence="2">Belongs to the type I cytokine receptor family. Type 2 subfamily.</text>
</comment>
<feature type="chain" id="PRO_5040489115" description="Fibronectin type-III domain-containing protein" evidence="12">
    <location>
        <begin position="20"/>
        <end position="833"/>
    </location>
</feature>
<dbReference type="InterPro" id="IPR052672">
    <property type="entry name" value="Type1_Cytokine_Rcpt_Type2"/>
</dbReference>
<feature type="region of interest" description="Disordered" evidence="10">
    <location>
        <begin position="621"/>
        <end position="640"/>
    </location>
</feature>
<proteinExistence type="inferred from homology"/>
<dbReference type="InterPro" id="IPR013783">
    <property type="entry name" value="Ig-like_fold"/>
</dbReference>
<keyword evidence="8" id="KW-0675">Receptor</keyword>
<evidence type="ECO:0000256" key="3">
    <source>
        <dbReference type="ARBA" id="ARBA00022692"/>
    </source>
</evidence>
<dbReference type="FunFam" id="2.60.40.10:FF:000524">
    <property type="entry name" value="Interleukin-6 receptor subunit beta"/>
    <property type="match status" value="1"/>
</dbReference>
<accession>A0A9Q1EIU3</accession>
<comment type="caution">
    <text evidence="14">The sequence shown here is derived from an EMBL/GenBank/DDBJ whole genome shotgun (WGS) entry which is preliminary data.</text>
</comment>
<dbReference type="InterPro" id="IPR036116">
    <property type="entry name" value="FN3_sf"/>
</dbReference>
<feature type="region of interest" description="Disordered" evidence="10">
    <location>
        <begin position="668"/>
        <end position="706"/>
    </location>
</feature>
<dbReference type="Proteomes" id="UP001152622">
    <property type="component" value="Chromosome 17"/>
</dbReference>
<name>A0A9Q1EIU3_SYNKA</name>
<dbReference type="Pfam" id="PF00041">
    <property type="entry name" value="fn3"/>
    <property type="match status" value="2"/>
</dbReference>
<keyword evidence="4 12" id="KW-0732">Signal</keyword>
<evidence type="ECO:0000256" key="6">
    <source>
        <dbReference type="ARBA" id="ARBA00022989"/>
    </source>
</evidence>
<sequence length="833" mass="92937">MDITHSASLLQILVCLVCGSYPIEYCCGKTYPESPVLELGREFTATCVLSELGKTQTGATAGDIFWEFRNVRVPEERYTRINDSAVSMTVNITRELENPLKCNVLTRGPSRVRTVRTVHGLFFTVGYPPEKPDNLLCTVVQSGRELSRNLTCSWNPGKRDPILTTTYTLFAEAYGVKTMGKMYRNTTGQLSFRTLPLFENVEIWVEVENQLGKVQSDVLIDVEVVSEEGFPISLLVRWEHPIGDEYLILKYNIRYCPAGTHVWSEVSPNDTLGYIKSFRLQYLQPYTDYVVQVRCMSNGLGYWSEWSQNVTRRTPEAKPSSRPDLWRVITSSEGNPEKRVRLLWKDPVHSNGKILGYNLTIQKSESVEVSNAEYVLEKVKSPIRVQLTAHNSVGSSPSTYLIIPRANQEPSPVKTFVLEWVSVSNGTIDWQREPEHSNNTLLKGAFQPFERYNISVYPVNHGRPGRPLSTAAYLQQGPPSKGPSVKLRHNGKREVLLEWEELPVDSLNGFITNYTLFYKTGDVEKSIVLPPSNMSYTLKKLTSSTKYVVRVMVSTVAGSMSGSDFTFSTLKYASGEIEAIVVYFCLGFLSVTLLTVLLCIKKKEMIKKHIWPPVPDPSNSTIANWSPDIPSRPETPKEGSLTDVSVVEVDLFEKKSLGDEDKTSLPLKKDKYLSEEHSSGIGGSSCMSSPRQSVSDSDEGDSGQTMASTVQYSSVVASGYKGQTPGQPPPVFARSESTQPLLGNEEHPDEPCPANRYPRNPYFRRPRTTDEGSTPPLNLRQIEIPEHSSGSLGFCSVEEGSQQTTPTMEAVHAEGPTGPAPSYLPQRNGYRPQ</sequence>
<evidence type="ECO:0000256" key="10">
    <source>
        <dbReference type="SAM" id="MobiDB-lite"/>
    </source>
</evidence>
<evidence type="ECO:0000256" key="12">
    <source>
        <dbReference type="SAM" id="SignalP"/>
    </source>
</evidence>
<evidence type="ECO:0000256" key="2">
    <source>
        <dbReference type="ARBA" id="ARBA00008921"/>
    </source>
</evidence>
<evidence type="ECO:0000259" key="13">
    <source>
        <dbReference type="PROSITE" id="PS50853"/>
    </source>
</evidence>
<evidence type="ECO:0000313" key="14">
    <source>
        <dbReference type="EMBL" id="KAJ8339608.1"/>
    </source>
</evidence>
<dbReference type="Pfam" id="PF06328">
    <property type="entry name" value="Lep_receptor_Ig"/>
    <property type="match status" value="1"/>
</dbReference>
<gene>
    <name evidence="14" type="ORF">SKAU_G00363940</name>
</gene>
<dbReference type="SUPFAM" id="SSF49265">
    <property type="entry name" value="Fibronectin type III"/>
    <property type="match status" value="4"/>
</dbReference>